<dbReference type="InterPro" id="IPR000595">
    <property type="entry name" value="cNMP-bd_dom"/>
</dbReference>
<reference evidence="2" key="1">
    <citation type="submission" date="2018-02" db="EMBL/GenBank/DDBJ databases">
        <authorList>
            <person name="Vasarhelyi B.M."/>
            <person name="Deshmukh S."/>
            <person name="Balint B."/>
            <person name="Kukolya J."/>
        </authorList>
    </citation>
    <scope>NUCLEOTIDE SEQUENCE</scope>
    <source>
        <strain evidence="2">KB22</strain>
    </source>
</reference>
<evidence type="ECO:0000313" key="3">
    <source>
        <dbReference type="Proteomes" id="UP000616201"/>
    </source>
</evidence>
<keyword evidence="3" id="KW-1185">Reference proteome</keyword>
<evidence type="ECO:0000259" key="1">
    <source>
        <dbReference type="PROSITE" id="PS50042"/>
    </source>
</evidence>
<dbReference type="CDD" id="cd00038">
    <property type="entry name" value="CAP_ED"/>
    <property type="match status" value="1"/>
</dbReference>
<name>A0A928UWA5_9SPHI</name>
<dbReference type="RefSeq" id="WP_196934019.1">
    <property type="nucleotide sequence ID" value="NZ_MU158697.1"/>
</dbReference>
<dbReference type="Proteomes" id="UP000616201">
    <property type="component" value="Unassembled WGS sequence"/>
</dbReference>
<proteinExistence type="predicted"/>
<evidence type="ECO:0000313" key="2">
    <source>
        <dbReference type="EMBL" id="MBE8713872.1"/>
    </source>
</evidence>
<comment type="caution">
    <text evidence="2">The sequence shown here is derived from an EMBL/GenBank/DDBJ whole genome shotgun (WGS) entry which is preliminary data.</text>
</comment>
<dbReference type="InterPro" id="IPR014710">
    <property type="entry name" value="RmlC-like_jellyroll"/>
</dbReference>
<dbReference type="PROSITE" id="PS50042">
    <property type="entry name" value="CNMP_BINDING_3"/>
    <property type="match status" value="1"/>
</dbReference>
<feature type="domain" description="Cyclic nucleotide-binding" evidence="1">
    <location>
        <begin position="10"/>
        <end position="111"/>
    </location>
</feature>
<dbReference type="Gene3D" id="2.60.120.10">
    <property type="entry name" value="Jelly Rolls"/>
    <property type="match status" value="1"/>
</dbReference>
<accession>A0A928UWA5</accession>
<dbReference type="Pfam" id="PF00027">
    <property type="entry name" value="cNMP_binding"/>
    <property type="match status" value="1"/>
</dbReference>
<sequence>MMDIQAIFNSITPLSSAGLDTLLSISEEINVPKNTLIIVPGKIERNLFFIKSGLARIYYETASKEITVSFSEKGSILYSLNSYTSGKAGKEYIQVIEDSVLVKIDQVKLQKYYQENLELANWGRKLTELEFIKSEERLVAQFFKTAKERYEDLLRDIPDLPNRTKLAYIASYLGINQVTLSRIRSI</sequence>
<gene>
    <name evidence="2" type="ORF">C4F49_09295</name>
</gene>
<dbReference type="AlphaFoldDB" id="A0A928UWA5"/>
<organism evidence="2 3">
    <name type="scientific">Sphingobacterium hungaricum</name>
    <dbReference type="NCBI Taxonomy" id="2082723"/>
    <lineage>
        <taxon>Bacteria</taxon>
        <taxon>Pseudomonadati</taxon>
        <taxon>Bacteroidota</taxon>
        <taxon>Sphingobacteriia</taxon>
        <taxon>Sphingobacteriales</taxon>
        <taxon>Sphingobacteriaceae</taxon>
        <taxon>Sphingobacterium</taxon>
    </lineage>
</organism>
<dbReference type="SUPFAM" id="SSF51206">
    <property type="entry name" value="cAMP-binding domain-like"/>
    <property type="match status" value="1"/>
</dbReference>
<dbReference type="InterPro" id="IPR018490">
    <property type="entry name" value="cNMP-bd_dom_sf"/>
</dbReference>
<protein>
    <submittedName>
        <fullName evidence="2">Crp/Fnr family transcriptional regulator</fullName>
    </submittedName>
</protein>
<dbReference type="EMBL" id="PRDK01000005">
    <property type="protein sequence ID" value="MBE8713872.1"/>
    <property type="molecule type" value="Genomic_DNA"/>
</dbReference>